<gene>
    <name evidence="2" type="ORF">UT12_C0017G0001</name>
</gene>
<accession>A0A0G0LMS4</accession>
<protein>
    <submittedName>
        <fullName evidence="2">Transmembrane protein</fullName>
    </submittedName>
</protein>
<dbReference type="InterPro" id="IPR021280">
    <property type="entry name" value="TMEM260-like"/>
</dbReference>
<dbReference type="PANTHER" id="PTHR16214:SF3">
    <property type="entry name" value="TRANSMEMBRANE PROTEIN 260"/>
    <property type="match status" value="1"/>
</dbReference>
<dbReference type="SUPFAM" id="SSF48452">
    <property type="entry name" value="TPR-like"/>
    <property type="match status" value="1"/>
</dbReference>
<dbReference type="Proteomes" id="UP000034893">
    <property type="component" value="Unassembled WGS sequence"/>
</dbReference>
<dbReference type="PANTHER" id="PTHR16214">
    <property type="entry name" value="TRANSMEMBRANE PROTEIN 260"/>
    <property type="match status" value="1"/>
</dbReference>
<evidence type="ECO:0000256" key="1">
    <source>
        <dbReference type="SAM" id="Phobius"/>
    </source>
</evidence>
<feature type="transmembrane region" description="Helical" evidence="1">
    <location>
        <begin position="44"/>
        <end position="73"/>
    </location>
</feature>
<evidence type="ECO:0000313" key="3">
    <source>
        <dbReference type="Proteomes" id="UP000034893"/>
    </source>
</evidence>
<dbReference type="AlphaFoldDB" id="A0A0G0LMS4"/>
<feature type="transmembrane region" description="Helical" evidence="1">
    <location>
        <begin position="154"/>
        <end position="177"/>
    </location>
</feature>
<dbReference type="Pfam" id="PF11028">
    <property type="entry name" value="TMEM260-like"/>
    <property type="match status" value="1"/>
</dbReference>
<feature type="transmembrane region" description="Helical" evidence="1">
    <location>
        <begin position="7"/>
        <end position="32"/>
    </location>
</feature>
<dbReference type="EMBL" id="LBVP01000017">
    <property type="protein sequence ID" value="KKQ89280.1"/>
    <property type="molecule type" value="Genomic_DNA"/>
</dbReference>
<name>A0A0G0LMS4_9BACT</name>
<dbReference type="Gene3D" id="1.25.40.10">
    <property type="entry name" value="Tetratricopeptide repeat domain"/>
    <property type="match status" value="1"/>
</dbReference>
<evidence type="ECO:0000313" key="2">
    <source>
        <dbReference type="EMBL" id="KKQ89280.1"/>
    </source>
</evidence>
<feature type="non-terminal residue" evidence="2">
    <location>
        <position position="1"/>
    </location>
</feature>
<feature type="transmembrane region" description="Helical" evidence="1">
    <location>
        <begin position="85"/>
        <end position="103"/>
    </location>
</feature>
<reference evidence="2 3" key="1">
    <citation type="journal article" date="2015" name="Nature">
        <title>rRNA introns, odd ribosomes, and small enigmatic genomes across a large radiation of phyla.</title>
        <authorList>
            <person name="Brown C.T."/>
            <person name="Hug L.A."/>
            <person name="Thomas B.C."/>
            <person name="Sharon I."/>
            <person name="Castelle C.J."/>
            <person name="Singh A."/>
            <person name="Wilkins M.J."/>
            <person name="Williams K.H."/>
            <person name="Banfield J.F."/>
        </authorList>
    </citation>
    <scope>NUCLEOTIDE SEQUENCE [LARGE SCALE GENOMIC DNA]</scope>
</reference>
<comment type="caution">
    <text evidence="2">The sequence shown here is derived from an EMBL/GenBank/DDBJ whole genome shotgun (WGS) entry which is preliminary data.</text>
</comment>
<keyword evidence="1" id="KW-0472">Membrane</keyword>
<dbReference type="Pfam" id="PF14559">
    <property type="entry name" value="TPR_19"/>
    <property type="match status" value="1"/>
</dbReference>
<dbReference type="InterPro" id="IPR052724">
    <property type="entry name" value="GT117_domain-containing"/>
</dbReference>
<proteinExistence type="predicted"/>
<feature type="transmembrane region" description="Helical" evidence="1">
    <location>
        <begin position="249"/>
        <end position="266"/>
    </location>
</feature>
<keyword evidence="1 2" id="KW-0812">Transmembrane</keyword>
<organism evidence="2 3">
    <name type="scientific">Candidatus Curtissbacteria bacterium GW2011_GWC2_38_9</name>
    <dbReference type="NCBI Taxonomy" id="1618414"/>
    <lineage>
        <taxon>Bacteria</taxon>
        <taxon>Candidatus Curtissiibacteriota</taxon>
    </lineage>
</organism>
<keyword evidence="1" id="KW-1133">Transmembrane helix</keyword>
<sequence>LAFSYLFWLYSLVAEVFSLNNLFVALIILISLHIFENPQGKKLFYLLAFVFGLALTNHHTILFLTPALIFLVLATNPKLLTQPKFLLPASFFFLLGLLPYIYLPVRASQNPVLTWGDPDTVGKFLHHILRRDYGTFSFGAGAKPNPFNFDVLNFYFSSLFSHFAAVGSLLAFVGLIFSFKEKKGFFYLLLAYLFLGAIFVFLSRLPIVGNIDAQGAIERFFLASEVILAIWIGLGLAKIIEKLPKILKLTQIPLAFLFLIPLLFNFQKTNQSQNFIYEDFGTKTFEILPQDSVVFVFGDRLSMIAKYLQIVKTERPDLKIINITFLTDDWYKTYIRKHYPDLPIPYEKFQYLKLSEVEVGEIICQSLLSKYPVFIENRTKGFDPASNKYCMNVLYKNFWKLEPKEYRISAEDLVEIDEYNNFWRPQIESLTTKKPYDLRTRAILLHSIAQPLTNLGFNLENNFGKIDEAHEIYQDAFAISPDNAVALYLSARKSLREKDFETAEKIEKQTIQINPTLDEPYKQLGLIFFKVKNDKKTALSYFKKYLKYADENQEKNQIRKLVENLEKTQ</sequence>
<dbReference type="InterPro" id="IPR011990">
    <property type="entry name" value="TPR-like_helical_dom_sf"/>
</dbReference>
<feature type="transmembrane region" description="Helical" evidence="1">
    <location>
        <begin position="219"/>
        <end position="237"/>
    </location>
</feature>
<feature type="transmembrane region" description="Helical" evidence="1">
    <location>
        <begin position="184"/>
        <end position="207"/>
    </location>
</feature>